<name>A6TQT9_ALKMQ</name>
<feature type="transmembrane region" description="Helical" evidence="1">
    <location>
        <begin position="134"/>
        <end position="152"/>
    </location>
</feature>
<accession>A6TQT9</accession>
<reference evidence="3" key="1">
    <citation type="journal article" date="2016" name="Genome Announc.">
        <title>Complete genome sequence of Alkaliphilus metalliredigens strain QYMF, an alkaliphilic and metal-reducing bacterium isolated from borax-contaminated leachate ponds.</title>
        <authorList>
            <person name="Hwang C."/>
            <person name="Copeland A."/>
            <person name="Lucas S."/>
            <person name="Lapidus A."/>
            <person name="Barry K."/>
            <person name="Detter J.C."/>
            <person name="Glavina Del Rio T."/>
            <person name="Hammon N."/>
            <person name="Israni S."/>
            <person name="Dalin E."/>
            <person name="Tice H."/>
            <person name="Pitluck S."/>
            <person name="Chertkov O."/>
            <person name="Brettin T."/>
            <person name="Bruce D."/>
            <person name="Han C."/>
            <person name="Schmutz J."/>
            <person name="Larimer F."/>
            <person name="Land M.L."/>
            <person name="Hauser L."/>
            <person name="Kyrpides N."/>
            <person name="Mikhailova N."/>
            <person name="Ye Q."/>
            <person name="Zhou J."/>
            <person name="Richardson P."/>
            <person name="Fields M.W."/>
        </authorList>
    </citation>
    <scope>NUCLEOTIDE SEQUENCE [LARGE SCALE GENOMIC DNA]</scope>
    <source>
        <strain evidence="3">QYMF</strain>
    </source>
</reference>
<dbReference type="KEGG" id="amt:Amet_2403"/>
<dbReference type="EMBL" id="CP000724">
    <property type="protein sequence ID" value="ABR48557.1"/>
    <property type="molecule type" value="Genomic_DNA"/>
</dbReference>
<protein>
    <recommendedName>
        <fullName evidence="4">Lycopene cyclase domain-containing protein</fullName>
    </recommendedName>
</protein>
<keyword evidence="3" id="KW-1185">Reference proteome</keyword>
<feature type="transmembrane region" description="Helical" evidence="1">
    <location>
        <begin position="100"/>
        <end position="122"/>
    </location>
</feature>
<proteinExistence type="predicted"/>
<feature type="transmembrane region" description="Helical" evidence="1">
    <location>
        <begin position="39"/>
        <end position="58"/>
    </location>
</feature>
<keyword evidence="1" id="KW-0812">Transmembrane</keyword>
<dbReference type="eggNOG" id="ENOG503277X">
    <property type="taxonomic scope" value="Bacteria"/>
</dbReference>
<evidence type="ECO:0000313" key="2">
    <source>
        <dbReference type="EMBL" id="ABR48557.1"/>
    </source>
</evidence>
<sequence length="158" mass="19126">MILKKILWRLPNMTQLLLWITLIAPWFVLFFLDLKRVKHFLSVAFFTIVLTSIFWQVAEIWNWWEITNNLFFLTNISAFNYGLLPVITILVFYYTYQNKWLFFGTNIIIDAIQAFIISPFIFEKFGLYQMVNMGNFGLYLLLLGFVPIIYLYQRWYDK</sequence>
<evidence type="ECO:0008006" key="4">
    <source>
        <dbReference type="Google" id="ProtNLM"/>
    </source>
</evidence>
<feature type="transmembrane region" description="Helical" evidence="1">
    <location>
        <begin position="70"/>
        <end position="93"/>
    </location>
</feature>
<evidence type="ECO:0000313" key="3">
    <source>
        <dbReference type="Proteomes" id="UP000001572"/>
    </source>
</evidence>
<keyword evidence="1" id="KW-1133">Transmembrane helix</keyword>
<keyword evidence="1" id="KW-0472">Membrane</keyword>
<feature type="transmembrane region" description="Helical" evidence="1">
    <location>
        <begin position="12"/>
        <end position="32"/>
    </location>
</feature>
<dbReference type="Proteomes" id="UP000001572">
    <property type="component" value="Chromosome"/>
</dbReference>
<evidence type="ECO:0000256" key="1">
    <source>
        <dbReference type="SAM" id="Phobius"/>
    </source>
</evidence>
<dbReference type="HOGENOM" id="CLU_130942_0_0_9"/>
<dbReference type="AlphaFoldDB" id="A6TQT9"/>
<organism evidence="2 3">
    <name type="scientific">Alkaliphilus metalliredigens (strain QYMF)</name>
    <dbReference type="NCBI Taxonomy" id="293826"/>
    <lineage>
        <taxon>Bacteria</taxon>
        <taxon>Bacillati</taxon>
        <taxon>Bacillota</taxon>
        <taxon>Clostridia</taxon>
        <taxon>Peptostreptococcales</taxon>
        <taxon>Natronincolaceae</taxon>
        <taxon>Alkaliphilus</taxon>
    </lineage>
</organism>
<gene>
    <name evidence="2" type="ordered locus">Amet_2403</name>
</gene>